<dbReference type="PATRIC" id="fig|1441730.3.peg.2501"/>
<keyword evidence="1" id="KW-1133">Transmembrane helix</keyword>
<feature type="transmembrane region" description="Helical" evidence="1">
    <location>
        <begin position="431"/>
        <end position="451"/>
    </location>
</feature>
<reference evidence="2 3" key="2">
    <citation type="journal article" date="2016" name="Genome Announc.">
        <title>Draft Genome Sequence of a Versatile Hydrocarbon-Degrading Bacterium, Rhodococcus pyridinivorans Strain KG-16, Collected from Oil Fields in India.</title>
        <authorList>
            <person name="Aggarwal R.K."/>
            <person name="Dawar C."/>
            <person name="Phanindranath R."/>
            <person name="Mutnuri L."/>
            <person name="Dayal A.M."/>
        </authorList>
    </citation>
    <scope>NUCLEOTIDE SEQUENCE [LARGE SCALE GENOMIC DNA]</scope>
    <source>
        <strain evidence="2 3">KG-16</strain>
    </source>
</reference>
<sequence>MTTNIGTGGEGPRPDRLDDDERVELDRLRAEVATLRERATVGVEPVPEPRPARHGWRWAAVALLAVLVAVLAVLSVTARFVRSEILDTDRYVTTVAPLGSNPAIQTQIANSVTDEIFTRVDVEGLTTDALVALTDAVPATENAPRVDRAVEGLAPVITGQARNFVNETVLSLVQSEQFEDLWIQAHRAAHNALVAVVTGNVGPSSVTVDDSGTVSISLGTVIDNVKGRLLDRGFTFAEKIPSVDKQLVLFRSPELVRAQRAVNTLDNVSDVLPWITLAAAAGAVAVAPPGRRLRALAFVGLALVVGMFVLAVALIIARSLYLDDVPPDVLSPDAAAAIIDAVLVPLRTSLRAVAVLGLVIALGAYLTGGSSSALTVRRGFGRGLDAVQRLRRPRPPNAFEEAAFRARVAIRAVVIGVAALLVMFWRYPTGLVVAFIVLGAVLALLALELVIRPARTPEDRPTTEDQPTT</sequence>
<feature type="transmembrane region" description="Helical" evidence="1">
    <location>
        <begin position="295"/>
        <end position="317"/>
    </location>
</feature>
<gene>
    <name evidence="2" type="ORF">Z045_12010</name>
</gene>
<protein>
    <submittedName>
        <fullName evidence="2">Membrane protein</fullName>
    </submittedName>
</protein>
<keyword evidence="1" id="KW-0472">Membrane</keyword>
<dbReference type="Proteomes" id="UP000053060">
    <property type="component" value="Unassembled WGS sequence"/>
</dbReference>
<dbReference type="EMBL" id="AZXY01000005">
    <property type="protein sequence ID" value="KSZ58600.1"/>
    <property type="molecule type" value="Genomic_DNA"/>
</dbReference>
<accession>A0A0V9UKT4</accession>
<feature type="transmembrane region" description="Helical" evidence="1">
    <location>
        <begin position="58"/>
        <end position="81"/>
    </location>
</feature>
<proteinExistence type="predicted"/>
<evidence type="ECO:0000313" key="3">
    <source>
        <dbReference type="Proteomes" id="UP000053060"/>
    </source>
</evidence>
<keyword evidence="1" id="KW-0812">Transmembrane</keyword>
<feature type="transmembrane region" description="Helical" evidence="1">
    <location>
        <begin position="350"/>
        <end position="368"/>
    </location>
</feature>
<evidence type="ECO:0000313" key="2">
    <source>
        <dbReference type="EMBL" id="KSZ58600.1"/>
    </source>
</evidence>
<evidence type="ECO:0000256" key="1">
    <source>
        <dbReference type="SAM" id="Phobius"/>
    </source>
</evidence>
<reference evidence="3" key="1">
    <citation type="submission" date="2015-01" db="EMBL/GenBank/DDBJ databases">
        <title>Draft genome sequence of Rhodococcus pyridinivorans strain KG-16, a hydrocarbon-degrading bacterium.</title>
        <authorList>
            <person name="Aggarwal R.K."/>
            <person name="Dawar C."/>
        </authorList>
    </citation>
    <scope>NUCLEOTIDE SEQUENCE [LARGE SCALE GENOMIC DNA]</scope>
    <source>
        <strain evidence="3">KG-16</strain>
    </source>
</reference>
<name>A0A0V9UKT4_9NOCA</name>
<dbReference type="RefSeq" id="WP_060652058.1">
    <property type="nucleotide sequence ID" value="NZ_AZXY01000005.1"/>
</dbReference>
<feature type="transmembrane region" description="Helical" evidence="1">
    <location>
        <begin position="408"/>
        <end position="425"/>
    </location>
</feature>
<dbReference type="AlphaFoldDB" id="A0A0V9UKT4"/>
<comment type="caution">
    <text evidence="2">The sequence shown here is derived from an EMBL/GenBank/DDBJ whole genome shotgun (WGS) entry which is preliminary data.</text>
</comment>
<organism evidence="2 3">
    <name type="scientific">Rhodococcus pyridinivorans KG-16</name>
    <dbReference type="NCBI Taxonomy" id="1441730"/>
    <lineage>
        <taxon>Bacteria</taxon>
        <taxon>Bacillati</taxon>
        <taxon>Actinomycetota</taxon>
        <taxon>Actinomycetes</taxon>
        <taxon>Mycobacteriales</taxon>
        <taxon>Nocardiaceae</taxon>
        <taxon>Rhodococcus</taxon>
    </lineage>
</organism>